<dbReference type="AlphaFoldDB" id="A0A4U8QBW5"/>
<keyword evidence="2" id="KW-1185">Reference proteome</keyword>
<evidence type="ECO:0000313" key="1">
    <source>
        <dbReference type="EMBL" id="TLC99405.1"/>
    </source>
</evidence>
<gene>
    <name evidence="1" type="ORF">DSM106044_03608</name>
</gene>
<accession>A0A4U8QBW5</accession>
<sequence length="145" mass="16956">MRHMNESKKDIGFLSGGIGTIFISVTKIVENKVCGYFYSPFYRKLIYFENFAQMYIMADTLVRKLTKEERAYLKPVINPEKNCYSIKPKIYFFALNILSLEDNTWHGIMSYSGCKQKTYFKNSKEMLKKMNALLGITNIEDPEVK</sequence>
<comment type="caution">
    <text evidence="1">The sequence shown here is derived from an EMBL/GenBank/DDBJ whole genome shotgun (WGS) entry which is preliminary data.</text>
</comment>
<name>A0A4U8QBW5_9FIRM</name>
<reference evidence="1 2" key="1">
    <citation type="journal article" date="2019" name="Anaerobe">
        <title>Detection of Robinsoniella peoriensis in multiple bone samples of a trauma patient.</title>
        <authorList>
            <person name="Schrottner P."/>
            <person name="Hartwich K."/>
            <person name="Bunk B."/>
            <person name="Schober I."/>
            <person name="Helbig S."/>
            <person name="Rudolph W.W."/>
            <person name="Gunzer F."/>
        </authorList>
    </citation>
    <scope>NUCLEOTIDE SEQUENCE [LARGE SCALE GENOMIC DNA]</scope>
    <source>
        <strain evidence="1 2">DSM 106044</strain>
    </source>
</reference>
<dbReference type="EMBL" id="QGQD01000069">
    <property type="protein sequence ID" value="TLC99405.1"/>
    <property type="molecule type" value="Genomic_DNA"/>
</dbReference>
<organism evidence="1 2">
    <name type="scientific">Robinsoniella peoriensis</name>
    <dbReference type="NCBI Taxonomy" id="180332"/>
    <lineage>
        <taxon>Bacteria</taxon>
        <taxon>Bacillati</taxon>
        <taxon>Bacillota</taxon>
        <taxon>Clostridia</taxon>
        <taxon>Lachnospirales</taxon>
        <taxon>Lachnospiraceae</taxon>
        <taxon>Robinsoniella</taxon>
    </lineage>
</organism>
<evidence type="ECO:0000313" key="2">
    <source>
        <dbReference type="Proteomes" id="UP000306509"/>
    </source>
</evidence>
<protein>
    <submittedName>
        <fullName evidence="1">Uncharacterized protein</fullName>
    </submittedName>
</protein>
<dbReference type="STRING" id="180332.GCA_000797495_05639"/>
<dbReference type="RefSeq" id="WP_027292318.1">
    <property type="nucleotide sequence ID" value="NZ_CABMJZ010000092.1"/>
</dbReference>
<dbReference type="Proteomes" id="UP000306509">
    <property type="component" value="Unassembled WGS sequence"/>
</dbReference>
<proteinExistence type="predicted"/>